<dbReference type="Gene3D" id="3.30.430.10">
    <property type="entry name" value="Killer Toxin P4, subunit A"/>
    <property type="match status" value="1"/>
</dbReference>
<comment type="caution">
    <text evidence="3">The sequence shown here is derived from an EMBL/GenBank/DDBJ whole genome shotgun (WGS) entry which is preliminary data.</text>
</comment>
<evidence type="ECO:0000256" key="1">
    <source>
        <dbReference type="SAM" id="SignalP"/>
    </source>
</evidence>
<sequence>MQLLAVLAPLAISVFSAPASAEVLAPQIGINCRGSGLCGSQTGGTLSQVLNIARNIDDNRQYSDGQHIACVDHLCAFYQNTGRTNSAAFAKQLLQGLLDHGCTVCGSNPTLPGNNVNTGQLTVNYVSDPNCSDIC</sequence>
<accession>A0A9P7V0L1</accession>
<dbReference type="GO" id="GO:0005576">
    <property type="term" value="C:extracellular region"/>
    <property type="evidence" value="ECO:0007669"/>
    <property type="project" value="InterPro"/>
</dbReference>
<dbReference type="EMBL" id="CM032181">
    <property type="protein sequence ID" value="KAG7098140.1"/>
    <property type="molecule type" value="Genomic_DNA"/>
</dbReference>
<organism evidence="3 4">
    <name type="scientific">Marasmius oreades</name>
    <name type="common">fairy-ring Marasmius</name>
    <dbReference type="NCBI Taxonomy" id="181124"/>
    <lineage>
        <taxon>Eukaryota</taxon>
        <taxon>Fungi</taxon>
        <taxon>Dikarya</taxon>
        <taxon>Basidiomycota</taxon>
        <taxon>Agaricomycotina</taxon>
        <taxon>Agaricomycetes</taxon>
        <taxon>Agaricomycetidae</taxon>
        <taxon>Agaricales</taxon>
        <taxon>Marasmiineae</taxon>
        <taxon>Marasmiaceae</taxon>
        <taxon>Marasmius</taxon>
    </lineage>
</organism>
<gene>
    <name evidence="3" type="ORF">E1B28_000110</name>
</gene>
<dbReference type="Proteomes" id="UP001049176">
    <property type="component" value="Chromosome 1"/>
</dbReference>
<dbReference type="AlphaFoldDB" id="A0A9P7V0L1"/>
<reference evidence="3" key="1">
    <citation type="journal article" date="2021" name="Genome Biol. Evol.">
        <title>The assembled and annotated genome of the fairy-ring fungus Marasmius oreades.</title>
        <authorList>
            <person name="Hiltunen M."/>
            <person name="Ament-Velasquez S.L."/>
            <person name="Johannesson H."/>
        </authorList>
    </citation>
    <scope>NUCLEOTIDE SEQUENCE</scope>
    <source>
        <strain evidence="3">03SP1</strain>
    </source>
</reference>
<dbReference type="SUPFAM" id="SSF55221">
    <property type="entry name" value="Yeast killer toxins"/>
    <property type="match status" value="1"/>
</dbReference>
<feature type="domain" description="Killer toxin Kp4" evidence="2">
    <location>
        <begin position="21"/>
        <end position="127"/>
    </location>
</feature>
<keyword evidence="4" id="KW-1185">Reference proteome</keyword>
<dbReference type="InterPro" id="IPR015131">
    <property type="entry name" value="Killer_tox_Kp4"/>
</dbReference>
<dbReference type="InterPro" id="IPR011329">
    <property type="entry name" value="Killer_tox_Kp4/SMK"/>
</dbReference>
<dbReference type="OrthoDB" id="4177994at2759"/>
<proteinExistence type="predicted"/>
<evidence type="ECO:0000313" key="3">
    <source>
        <dbReference type="EMBL" id="KAG7098140.1"/>
    </source>
</evidence>
<dbReference type="Pfam" id="PF09044">
    <property type="entry name" value="Kp4"/>
    <property type="match status" value="1"/>
</dbReference>
<dbReference type="RefSeq" id="XP_043014610.1">
    <property type="nucleotide sequence ID" value="XM_043145911.1"/>
</dbReference>
<evidence type="ECO:0000313" key="4">
    <source>
        <dbReference type="Proteomes" id="UP001049176"/>
    </source>
</evidence>
<evidence type="ECO:0000259" key="2">
    <source>
        <dbReference type="Pfam" id="PF09044"/>
    </source>
</evidence>
<keyword evidence="1" id="KW-0732">Signal</keyword>
<dbReference type="GeneID" id="66069186"/>
<protein>
    <recommendedName>
        <fullName evidence="2">Killer toxin Kp4 domain-containing protein</fullName>
    </recommendedName>
</protein>
<name>A0A9P7V0L1_9AGAR</name>
<dbReference type="KEGG" id="more:E1B28_000110"/>
<feature type="chain" id="PRO_5040476068" description="Killer toxin Kp4 domain-containing protein" evidence="1">
    <location>
        <begin position="22"/>
        <end position="135"/>
    </location>
</feature>
<feature type="signal peptide" evidence="1">
    <location>
        <begin position="1"/>
        <end position="21"/>
    </location>
</feature>